<feature type="region of interest" description="Disordered" evidence="2">
    <location>
        <begin position="426"/>
        <end position="448"/>
    </location>
</feature>
<evidence type="ECO:0000313" key="3">
    <source>
        <dbReference type="EMBL" id="CAK57590.1"/>
    </source>
</evidence>
<feature type="coiled-coil region" evidence="1">
    <location>
        <begin position="458"/>
        <end position="585"/>
    </location>
</feature>
<dbReference type="PANTHER" id="PTHR15572">
    <property type="entry name" value="GLIOMA TUMOR SUPPRESSOR CANDIDATE REGION GENE 1"/>
    <property type="match status" value="1"/>
</dbReference>
<feature type="compositionally biased region" description="Polar residues" evidence="2">
    <location>
        <begin position="1"/>
        <end position="34"/>
    </location>
</feature>
<proteinExistence type="predicted"/>
<name>A0BGC3_PARTE</name>
<evidence type="ECO:0000256" key="1">
    <source>
        <dbReference type="SAM" id="Coils"/>
    </source>
</evidence>
<dbReference type="STRING" id="5888.A0BGC3"/>
<dbReference type="GO" id="GO:0045893">
    <property type="term" value="P:positive regulation of DNA-templated transcription"/>
    <property type="evidence" value="ECO:0000318"/>
    <property type="project" value="GO_Central"/>
</dbReference>
<gene>
    <name evidence="3" type="ORF">GSPATT00028625001</name>
</gene>
<dbReference type="HOGENOM" id="CLU_273256_0_0_1"/>
<dbReference type="OrthoDB" id="293537at2759"/>
<dbReference type="GO" id="GO:0016514">
    <property type="term" value="C:SWI/SNF complex"/>
    <property type="evidence" value="ECO:0000318"/>
    <property type="project" value="GO_Central"/>
</dbReference>
<protein>
    <submittedName>
        <fullName evidence="3">Uncharacterized protein</fullName>
    </submittedName>
</protein>
<accession>A0BGC3</accession>
<dbReference type="EMBL" id="CT867993">
    <property type="protein sequence ID" value="CAK57590.1"/>
    <property type="molecule type" value="Genomic_DNA"/>
</dbReference>
<dbReference type="RefSeq" id="XP_001424988.1">
    <property type="nucleotide sequence ID" value="XM_001424951.1"/>
</dbReference>
<organism evidence="3 4">
    <name type="scientific">Paramecium tetraurelia</name>
    <dbReference type="NCBI Taxonomy" id="5888"/>
    <lineage>
        <taxon>Eukaryota</taxon>
        <taxon>Sar</taxon>
        <taxon>Alveolata</taxon>
        <taxon>Ciliophora</taxon>
        <taxon>Intramacronucleata</taxon>
        <taxon>Oligohymenophorea</taxon>
        <taxon>Peniculida</taxon>
        <taxon>Parameciidae</taxon>
        <taxon>Paramecium</taxon>
    </lineage>
</organism>
<evidence type="ECO:0000256" key="2">
    <source>
        <dbReference type="SAM" id="MobiDB-lite"/>
    </source>
</evidence>
<keyword evidence="4" id="KW-1185">Reference proteome</keyword>
<evidence type="ECO:0000313" key="4">
    <source>
        <dbReference type="Proteomes" id="UP000000600"/>
    </source>
</evidence>
<dbReference type="Proteomes" id="UP000000600">
    <property type="component" value="Unassembled WGS sequence"/>
</dbReference>
<reference evidence="3 4" key="1">
    <citation type="journal article" date="2006" name="Nature">
        <title>Global trends of whole-genome duplications revealed by the ciliate Paramecium tetraurelia.</title>
        <authorList>
            <consortium name="Genoscope"/>
            <person name="Aury J.-M."/>
            <person name="Jaillon O."/>
            <person name="Duret L."/>
            <person name="Noel B."/>
            <person name="Jubin C."/>
            <person name="Porcel B.M."/>
            <person name="Segurens B."/>
            <person name="Daubin V."/>
            <person name="Anthouard V."/>
            <person name="Aiach N."/>
            <person name="Arnaiz O."/>
            <person name="Billaut A."/>
            <person name="Beisson J."/>
            <person name="Blanc I."/>
            <person name="Bouhouche K."/>
            <person name="Camara F."/>
            <person name="Duharcourt S."/>
            <person name="Guigo R."/>
            <person name="Gogendeau D."/>
            <person name="Katinka M."/>
            <person name="Keller A.-M."/>
            <person name="Kissmehl R."/>
            <person name="Klotz C."/>
            <person name="Koll F."/>
            <person name="Le Moue A."/>
            <person name="Lepere C."/>
            <person name="Malinsky S."/>
            <person name="Nowacki M."/>
            <person name="Nowak J.K."/>
            <person name="Plattner H."/>
            <person name="Poulain J."/>
            <person name="Ruiz F."/>
            <person name="Serrano V."/>
            <person name="Zagulski M."/>
            <person name="Dessen P."/>
            <person name="Betermier M."/>
            <person name="Weissenbach J."/>
            <person name="Scarpelli C."/>
            <person name="Schachter V."/>
            <person name="Sperling L."/>
            <person name="Meyer E."/>
            <person name="Cohen J."/>
            <person name="Wincker P."/>
        </authorList>
    </citation>
    <scope>NUCLEOTIDE SEQUENCE [LARGE SCALE GENOMIC DNA]</scope>
    <source>
        <strain evidence="3 4">Stock d4-2</strain>
    </source>
</reference>
<dbReference type="eggNOG" id="ENOG502SSDG">
    <property type="taxonomic scope" value="Eukaryota"/>
</dbReference>
<dbReference type="InterPro" id="IPR052438">
    <property type="entry name" value="Chromatin_remod/trans_coact"/>
</dbReference>
<dbReference type="OMA" id="RCPITTQ"/>
<feature type="region of interest" description="Disordered" evidence="2">
    <location>
        <begin position="1"/>
        <end position="53"/>
    </location>
</feature>
<dbReference type="GeneID" id="5010770"/>
<dbReference type="AlphaFoldDB" id="A0BGC3"/>
<dbReference type="PANTHER" id="PTHR15572:SF0">
    <property type="entry name" value="GLUTAMINE-RICH PROTEIN-RELATED"/>
    <property type="match status" value="1"/>
</dbReference>
<sequence length="1181" mass="137039">MHSTQQMSKFPSTYSTNPNPSTRRYVSSAKTSPVTGPLQKLIETDNDNFSKRDKNPQHLLQEILYTNNITKIQRLISTFSQSDSNIENLSQQELLNIILKVYQLNLYEEINFINILYDAYSDKQHKDVLKYIILHCHEQLIGKSGNTTRLLEIFQEMLTLNPDFTSFQLEYQLDSVPVSFNRIQLRCMFLLNQYDILRSLKGAVALFEQLEGFIFQQFKANTIPNQSDISTLVIAYILLSEQLELCNRFGLSKQALEIIGKPIDGSITDLKRKFIFNASKLSQKYLGQMIFEQINGLHRKMSPDLNRSQVVSQDTLIHQFLIDSLDMLYLKNYKDMFDIDRISTNIITSPYVYIIMEKILPENKKKDKVLSIFSDDQARPSSGKQFQIKQIKNDINSPNQGKFKSYNFNVLSNNNSQTQIQAITTNKPNSNKPPLNQQLSSGSLHSTGKLNQFDSQEFEIIQNKLVVQQRELDELKQLYTQSLNSKKQEPENNQLAEQLKKKIDLLENNLFQIKNENSTNKKEKEQKQTEVIELKSQLQDLIAKQSQLEKLLQSQSQQQQMIIYQQNLLQQQQAAAQTIQSLNQQPSNSLIQTAPMSIQIPLKEVQKKQNSLYHSPDDDFIQMDETTPYIYKQNQSYITQLLEMLDVNIVFSKMYTRYQSASQDENDQWNSDVQNIANYRVEATVVDTRDEGKSILLKAFDQKNSLICQENINLELLKGLITYVDFQEMLPTNQPSINTTHQFFKFLVLPYTAVVPDEITQEMKLQFWPKPYGLLNGLTLRVDFMDTNCLIYIHHIETDQFRISICDPISKDTLRLDLEMDYSTMDAFFQDAKSIKDQYSFFSKTTLLKMTEKTPKFGDDDVAEALQEKHFDKTKVKQVHQSISLNQTFMTENLIFKNPKEFLKYLKTIIIQFEEYLKSLGISFSNTLFGQKYFRCKSWNTGSKNQLQIVLDNQDLQSIQVCLQNCFETFGPNKTKIKAKGQTTIPYSSIQREFSIMFDKLQSEEKIVIFQQLLYSFNLNVFEKACEQSQEQFDKNPIIQNSYDCGSFKRMILYDNSKISVVTISVIGANRRMCGVKFSVLNIETTQEIGVYLPTSQGEWDLRSLDKQKIKSSVENVPFAEFFLTQILRCPITTQILFKKILKADSKNNQINSNEIKNRKAFIERIDNLITWQEVLAAAQN</sequence>
<dbReference type="InParanoid" id="A0BGC3"/>
<keyword evidence="1" id="KW-0175">Coiled coil</keyword>
<dbReference type="KEGG" id="ptm:GSPATT00028625001"/>